<reference evidence="5 6" key="1">
    <citation type="submission" date="2019-03" db="EMBL/GenBank/DDBJ databases">
        <title>This is whole genome sequence of Paenibacillus sp MS74 strain.</title>
        <authorList>
            <person name="Trinh H.N."/>
        </authorList>
    </citation>
    <scope>NUCLEOTIDE SEQUENCE [LARGE SCALE GENOMIC DNA]</scope>
    <source>
        <strain evidence="5 6">MS74</strain>
    </source>
</reference>
<comment type="similarity">
    <text evidence="1">Belongs to the BlaI transcriptional regulatory family.</text>
</comment>
<dbReference type="GO" id="GO:0045892">
    <property type="term" value="P:negative regulation of DNA-templated transcription"/>
    <property type="evidence" value="ECO:0007669"/>
    <property type="project" value="InterPro"/>
</dbReference>
<keyword evidence="4" id="KW-0804">Transcription</keyword>
<dbReference type="OrthoDB" id="122824at2"/>
<dbReference type="Gene3D" id="1.10.10.10">
    <property type="entry name" value="Winged helix-like DNA-binding domain superfamily/Winged helix DNA-binding domain"/>
    <property type="match status" value="1"/>
</dbReference>
<keyword evidence="6" id="KW-1185">Reference proteome</keyword>
<sequence length="143" mass="16598">MKIKNYHFQEQGLQRFLGSLEVQVMEVMWSSHEMSIKQVHQVIDAETSYSFNTIMTVMNRLFDKGLLEKKTTGKGRTKLTLFKAAYTKDEFITEQTKNVTQGLIKEFGDMVVTHIIDVMEEADPALIQKLQKKLDEVNQRNKP</sequence>
<dbReference type="Pfam" id="PF03965">
    <property type="entry name" value="Penicillinase_R"/>
    <property type="match status" value="1"/>
</dbReference>
<gene>
    <name evidence="5" type="ORF">E1757_35390</name>
</gene>
<dbReference type="EMBL" id="SMRT01000044">
    <property type="protein sequence ID" value="TDF88145.1"/>
    <property type="molecule type" value="Genomic_DNA"/>
</dbReference>
<evidence type="ECO:0000256" key="4">
    <source>
        <dbReference type="ARBA" id="ARBA00023163"/>
    </source>
</evidence>
<evidence type="ECO:0000256" key="1">
    <source>
        <dbReference type="ARBA" id="ARBA00011046"/>
    </source>
</evidence>
<protein>
    <submittedName>
        <fullName evidence="5">BlaI/MecI/CopY family transcriptional regulator</fullName>
    </submittedName>
</protein>
<dbReference type="GO" id="GO:0003677">
    <property type="term" value="F:DNA binding"/>
    <property type="evidence" value="ECO:0007669"/>
    <property type="project" value="UniProtKB-KW"/>
</dbReference>
<keyword evidence="3" id="KW-0238">DNA-binding</keyword>
<dbReference type="Proteomes" id="UP000295636">
    <property type="component" value="Unassembled WGS sequence"/>
</dbReference>
<name>A0A4R5K5H3_9BACL</name>
<accession>A0A4R5K5H3</accession>
<dbReference type="InterPro" id="IPR036390">
    <property type="entry name" value="WH_DNA-bd_sf"/>
</dbReference>
<keyword evidence="2" id="KW-0805">Transcription regulation</keyword>
<dbReference type="InterPro" id="IPR005650">
    <property type="entry name" value="BlaI_family"/>
</dbReference>
<dbReference type="SUPFAM" id="SSF46785">
    <property type="entry name" value="Winged helix' DNA-binding domain"/>
    <property type="match status" value="1"/>
</dbReference>
<dbReference type="InterPro" id="IPR036388">
    <property type="entry name" value="WH-like_DNA-bd_sf"/>
</dbReference>
<evidence type="ECO:0000313" key="5">
    <source>
        <dbReference type="EMBL" id="TDF88145.1"/>
    </source>
</evidence>
<proteinExistence type="inferred from homology"/>
<comment type="caution">
    <text evidence="5">The sequence shown here is derived from an EMBL/GenBank/DDBJ whole genome shotgun (WGS) entry which is preliminary data.</text>
</comment>
<dbReference type="AlphaFoldDB" id="A0A4R5K5H3"/>
<evidence type="ECO:0000256" key="2">
    <source>
        <dbReference type="ARBA" id="ARBA00023015"/>
    </source>
</evidence>
<evidence type="ECO:0000256" key="3">
    <source>
        <dbReference type="ARBA" id="ARBA00023125"/>
    </source>
</evidence>
<organism evidence="5 6">
    <name type="scientific">Paenibacillus piri</name>
    <dbReference type="NCBI Taxonomy" id="2547395"/>
    <lineage>
        <taxon>Bacteria</taxon>
        <taxon>Bacillati</taxon>
        <taxon>Bacillota</taxon>
        <taxon>Bacilli</taxon>
        <taxon>Bacillales</taxon>
        <taxon>Paenibacillaceae</taxon>
        <taxon>Paenibacillus</taxon>
    </lineage>
</organism>
<evidence type="ECO:0000313" key="6">
    <source>
        <dbReference type="Proteomes" id="UP000295636"/>
    </source>
</evidence>